<dbReference type="Gene3D" id="2.115.10.10">
    <property type="entry name" value="Tachylectin 2"/>
    <property type="match status" value="1"/>
</dbReference>
<dbReference type="RefSeq" id="WP_131292504.1">
    <property type="nucleotide sequence ID" value="NZ_SJKA01000008.1"/>
</dbReference>
<name>A0A4R0IBS8_9ACTN</name>
<keyword evidence="3" id="KW-1185">Reference proteome</keyword>
<feature type="signal peptide" evidence="1">
    <location>
        <begin position="1"/>
        <end position="28"/>
    </location>
</feature>
<evidence type="ECO:0000256" key="1">
    <source>
        <dbReference type="SAM" id="SignalP"/>
    </source>
</evidence>
<dbReference type="AlphaFoldDB" id="A0A4R0IBS8"/>
<evidence type="ECO:0000313" key="3">
    <source>
        <dbReference type="Proteomes" id="UP000292695"/>
    </source>
</evidence>
<organism evidence="2 3">
    <name type="scientific">Kribbella sindirgiensis</name>
    <dbReference type="NCBI Taxonomy" id="1124744"/>
    <lineage>
        <taxon>Bacteria</taxon>
        <taxon>Bacillati</taxon>
        <taxon>Actinomycetota</taxon>
        <taxon>Actinomycetes</taxon>
        <taxon>Propionibacteriales</taxon>
        <taxon>Kribbellaceae</taxon>
        <taxon>Kribbella</taxon>
    </lineage>
</organism>
<comment type="caution">
    <text evidence="2">The sequence shown here is derived from an EMBL/GenBank/DDBJ whole genome shotgun (WGS) entry which is preliminary data.</text>
</comment>
<reference evidence="2 3" key="1">
    <citation type="submission" date="2019-02" db="EMBL/GenBank/DDBJ databases">
        <title>Kribbella capetownensis sp. nov. and Kribbella speibonae sp. nov., isolated from soil.</title>
        <authorList>
            <person name="Curtis S.M."/>
            <person name="Norton I."/>
            <person name="Everest G.J."/>
            <person name="Meyers P.R."/>
        </authorList>
    </citation>
    <scope>NUCLEOTIDE SEQUENCE [LARGE SCALE GENOMIC DNA]</scope>
    <source>
        <strain evidence="2 3">DSM 27082</strain>
    </source>
</reference>
<proteinExistence type="predicted"/>
<feature type="chain" id="PRO_5020252935" evidence="1">
    <location>
        <begin position="29"/>
        <end position="311"/>
    </location>
</feature>
<keyword evidence="1" id="KW-0732">Signal</keyword>
<sequence length="311" mass="32256">MIKWARYGGAVAAGVVSAALLGGGFAAAQPTGGASTSGATCSIKAGSVTAGGDHRLQTFGTDAAKIEDKIVAKDIYPDGQVRLSATMRFGATEVGGDAHTGPVIMGSSLYDTSYLTPAGGGTVSQKQVTRVGGGWDVYRSLDRSTVVTATTQRDTEYSLHTDGTLYRRNVVTKDGVTSRQVTGWQSGYSGVKAMTLISQTSTYDTFLMTTTSGKLYTARLPLAGGQVIPGVVKEVRGSTWQGFESLVAAPCGDGTLLLAIDKDSASGYLYHVGHANGTATTIASLGKAAGTFTDPTYFLWKNFTGQDLNGE</sequence>
<dbReference type="OrthoDB" id="5178952at2"/>
<accession>A0A4R0IBS8</accession>
<gene>
    <name evidence="2" type="ORF">E0H50_24465</name>
</gene>
<dbReference type="EMBL" id="SJKA01000008">
    <property type="protein sequence ID" value="TCC30561.1"/>
    <property type="molecule type" value="Genomic_DNA"/>
</dbReference>
<evidence type="ECO:0000313" key="2">
    <source>
        <dbReference type="EMBL" id="TCC30561.1"/>
    </source>
</evidence>
<protein>
    <submittedName>
        <fullName evidence="2">Uncharacterized protein</fullName>
    </submittedName>
</protein>
<dbReference type="Proteomes" id="UP000292695">
    <property type="component" value="Unassembled WGS sequence"/>
</dbReference>